<sequence length="420" mass="42693">MTQPLPPKPATVRVAFSFQLAVVAMLLLFVGAAIAKAVHYDGLITEAALAPGTDPADVASERSFNMSDTLFPAIPALILAIWLGVTAFLVRRGNNVGRILTFVGMGAPVALFLAGCLVGGMGLFVFFGGLAAGGIDEEDPFADEPFPDDTDYYSGTYPGDAFYDRLSALDSTGWSIAYEVISFSALALALACAIVTVVLLLVGPSSRFFRPARPGAPGPLHPYGYGMPPAYPAPSYPAPPFPGPPFPSPPFPSAPFPGPAFPGQAFPAPTRPGPAPAAPTYPGHAFPAPGYPSAAFPAPTYPGSAFPQPSTPFPQPPAPFTEPSPYAPPPPASPAQDQPGPTSASPAQDENQSGPAQASPATDQPGSSAAFPVENQPGPALASPVMDQPGPAPVPAPADSPGLSTAPLTNPPAPPSSPSA</sequence>
<keyword evidence="2" id="KW-1133">Transmembrane helix</keyword>
<feature type="compositionally biased region" description="Pro residues" evidence="1">
    <location>
        <begin position="409"/>
        <end position="420"/>
    </location>
</feature>
<feature type="compositionally biased region" description="Pro residues" evidence="1">
    <location>
        <begin position="247"/>
        <end position="260"/>
    </location>
</feature>
<feature type="region of interest" description="Disordered" evidence="1">
    <location>
        <begin position="299"/>
        <end position="420"/>
    </location>
</feature>
<keyword evidence="2" id="KW-0472">Membrane</keyword>
<keyword evidence="4" id="KW-1185">Reference proteome</keyword>
<feature type="compositionally biased region" description="Pro residues" evidence="1">
    <location>
        <begin position="309"/>
        <end position="333"/>
    </location>
</feature>
<gene>
    <name evidence="3" type="ORF">SAMN05421748_14923</name>
</gene>
<keyword evidence="2" id="KW-0812">Transmembrane</keyword>
<reference evidence="4" key="1">
    <citation type="submission" date="2017-09" db="EMBL/GenBank/DDBJ databases">
        <authorList>
            <person name="Varghese N."/>
            <person name="Submissions S."/>
        </authorList>
    </citation>
    <scope>NUCLEOTIDE SEQUENCE [LARGE SCALE GENOMIC DNA]</scope>
    <source>
        <strain evidence="4">CGMCC 4.6857</strain>
    </source>
</reference>
<organism evidence="3 4">
    <name type="scientific">Paractinoplanes atraurantiacus</name>
    <dbReference type="NCBI Taxonomy" id="1036182"/>
    <lineage>
        <taxon>Bacteria</taxon>
        <taxon>Bacillati</taxon>
        <taxon>Actinomycetota</taxon>
        <taxon>Actinomycetes</taxon>
        <taxon>Micromonosporales</taxon>
        <taxon>Micromonosporaceae</taxon>
        <taxon>Paractinoplanes</taxon>
    </lineage>
</organism>
<feature type="transmembrane region" description="Helical" evidence="2">
    <location>
        <begin position="12"/>
        <end position="35"/>
    </location>
</feature>
<feature type="compositionally biased region" description="Polar residues" evidence="1">
    <location>
        <begin position="342"/>
        <end position="367"/>
    </location>
</feature>
<evidence type="ECO:0000313" key="3">
    <source>
        <dbReference type="EMBL" id="SNY73882.1"/>
    </source>
</evidence>
<feature type="region of interest" description="Disordered" evidence="1">
    <location>
        <begin position="247"/>
        <end position="281"/>
    </location>
</feature>
<evidence type="ECO:0000256" key="2">
    <source>
        <dbReference type="SAM" id="Phobius"/>
    </source>
</evidence>
<name>A0A285KML6_9ACTN</name>
<feature type="transmembrane region" description="Helical" evidence="2">
    <location>
        <begin position="180"/>
        <end position="203"/>
    </location>
</feature>
<feature type="transmembrane region" description="Helical" evidence="2">
    <location>
        <begin position="102"/>
        <end position="127"/>
    </location>
</feature>
<dbReference type="EMBL" id="OBDY01000049">
    <property type="protein sequence ID" value="SNY73882.1"/>
    <property type="molecule type" value="Genomic_DNA"/>
</dbReference>
<accession>A0A285KML6</accession>
<protein>
    <submittedName>
        <fullName evidence="3">Uncharacterized protein</fullName>
    </submittedName>
</protein>
<evidence type="ECO:0000313" key="4">
    <source>
        <dbReference type="Proteomes" id="UP000219612"/>
    </source>
</evidence>
<dbReference type="Proteomes" id="UP000219612">
    <property type="component" value="Unassembled WGS sequence"/>
</dbReference>
<proteinExistence type="predicted"/>
<dbReference type="AlphaFoldDB" id="A0A285KML6"/>
<feature type="transmembrane region" description="Helical" evidence="2">
    <location>
        <begin position="70"/>
        <end position="90"/>
    </location>
</feature>
<dbReference type="RefSeq" id="WP_097329068.1">
    <property type="nucleotide sequence ID" value="NZ_OBDY01000049.1"/>
</dbReference>
<evidence type="ECO:0000256" key="1">
    <source>
        <dbReference type="SAM" id="MobiDB-lite"/>
    </source>
</evidence>
<feature type="compositionally biased region" description="Pro residues" evidence="1">
    <location>
        <begin position="269"/>
        <end position="279"/>
    </location>
</feature>